<name>D5BWP0_NITHN</name>
<evidence type="ECO:0000313" key="2">
    <source>
        <dbReference type="Proteomes" id="UP000001844"/>
    </source>
</evidence>
<dbReference type="AlphaFoldDB" id="D5BWP0"/>
<accession>D5BWP0</accession>
<evidence type="ECO:0000313" key="1">
    <source>
        <dbReference type="EMBL" id="ADE15697.1"/>
    </source>
</evidence>
<gene>
    <name evidence="1" type="ordered locus">Nhal_2621</name>
</gene>
<proteinExistence type="predicted"/>
<reference evidence="2" key="1">
    <citation type="submission" date="2010-04" db="EMBL/GenBank/DDBJ databases">
        <title>Complete genome sequence of Nitrosococcus halophilus Nc4, a salt-adapted, aerobic obligate ammonia-oxidizing sulfur purple bacterium.</title>
        <authorList>
            <consortium name="US DOE Joint Genome Institute"/>
            <person name="Campbell M.A."/>
            <person name="Malfatti S.A."/>
            <person name="Chain P.S.G."/>
            <person name="Heidelberg J.F."/>
            <person name="Ward B.B."/>
            <person name="Klotz M.G."/>
        </authorList>
    </citation>
    <scope>NUCLEOTIDE SEQUENCE [LARGE SCALE GENOMIC DNA]</scope>
    <source>
        <strain evidence="2">Nc4</strain>
    </source>
</reference>
<protein>
    <submittedName>
        <fullName evidence="1">Uncharacterized protein</fullName>
    </submittedName>
</protein>
<dbReference type="Proteomes" id="UP000001844">
    <property type="component" value="Chromosome"/>
</dbReference>
<keyword evidence="2" id="KW-1185">Reference proteome</keyword>
<dbReference type="HOGENOM" id="CLU_3170759_0_0_6"/>
<dbReference type="EMBL" id="CP001798">
    <property type="protein sequence ID" value="ADE15697.1"/>
    <property type="molecule type" value="Genomic_DNA"/>
</dbReference>
<organism evidence="1 2">
    <name type="scientific">Nitrosococcus halophilus (strain Nc4)</name>
    <dbReference type="NCBI Taxonomy" id="472759"/>
    <lineage>
        <taxon>Bacteria</taxon>
        <taxon>Pseudomonadati</taxon>
        <taxon>Pseudomonadota</taxon>
        <taxon>Gammaproteobacteria</taxon>
        <taxon>Chromatiales</taxon>
        <taxon>Chromatiaceae</taxon>
        <taxon>Nitrosococcus</taxon>
    </lineage>
</organism>
<dbReference type="STRING" id="472759.Nhal_2621"/>
<sequence>MNYLFLLALPYYEIDRGFGGRLLKLLVLYFLVLEVEFLPSYSLCLWT</sequence>
<dbReference type="KEGG" id="nhl:Nhal_2621"/>